<feature type="region of interest" description="Disordered" evidence="1">
    <location>
        <begin position="252"/>
        <end position="273"/>
    </location>
</feature>
<accession>A0A6L2LZ28</accession>
<dbReference type="EMBL" id="BKCJ010005235">
    <property type="protein sequence ID" value="GEU65612.1"/>
    <property type="molecule type" value="Genomic_DNA"/>
</dbReference>
<comment type="caution">
    <text evidence="2">The sequence shown here is derived from an EMBL/GenBank/DDBJ whole genome shotgun (WGS) entry which is preliminary data.</text>
</comment>
<sequence>MECDEGHISKKLSTTSPETLLEVTTNANTCGNGNKVYAAKSFENQDRLHKKHAVVEAIDSNTRRSIGNNVAAVAPYMDIIDPYNLQTCDILEKIDMTEYNTMDKPVVIAVSSAWATKKYGGLQLSSTSATHYYLNLNVPETNHILSIFADLINPVPALEIQRQPYSNPQLEQTRNRYTIETLLTVNPQHYEAEGHIYIFRVRFGQKARPGYPNFTLDAVLKPVTTPVLTLPPPEPVKSPAAEIVEGPSITSDLTTTDEGISQSTQTDVQAKSRIPEEKTKKTRLKRKLVPNSYPLSEDGNLVSSDVGHHVYDANSNVSPKKRCLDGHNFILSPAIGVTSSGVRNMTNINSGVVLNTYIECERLSQSVVPTNINSKSKDMTEPNADITNGGKPDSYCNRSSCVATTTTPPQPSQPRHHSHYDHTTIFTSSPPSSAATTVVKQLLKGALGFDRPTKGGVRLVNKIALRGAFGFKNKLYKSVFGLVETTRVRLVGWVHHHRLRLAATAHKDVFVYRVSVDLGAFGCHQIRGMRNRARQNPPLTDGSSSQQPSSSGSLLEYKYLGGCTRTCEHCGALYWFEERLKRTSTTSHPRYNRCCKVDRVALLRMEDVTAPAELANHVFLVIICRTDETHPFDKSMSVDLQIILEEEYEEDPELEEEGEDNEYESFDYDDFHLAFSGEKSPKKINEDLHFAAGLSHLWEVLYSRVNEHKMLIVKLNVFAGPLALQCAEFFKKLSQTEVLKKLEIRKSIAEIWMIPIRLYLLLYYFCGDDEVGTWVAIFVGLFRHG</sequence>
<name>A0A6L2LZ28_TANCI</name>
<reference evidence="2" key="1">
    <citation type="journal article" date="2019" name="Sci. Rep.">
        <title>Draft genome of Tanacetum cinerariifolium, the natural source of mosquito coil.</title>
        <authorList>
            <person name="Yamashiro T."/>
            <person name="Shiraishi A."/>
            <person name="Satake H."/>
            <person name="Nakayama K."/>
        </authorList>
    </citation>
    <scope>NUCLEOTIDE SEQUENCE</scope>
</reference>
<feature type="region of interest" description="Disordered" evidence="1">
    <location>
        <begin position="372"/>
        <end position="391"/>
    </location>
</feature>
<gene>
    <name evidence="2" type="ORF">Tci_037590</name>
</gene>
<evidence type="ECO:0000313" key="2">
    <source>
        <dbReference type="EMBL" id="GEU65612.1"/>
    </source>
</evidence>
<protein>
    <submittedName>
        <fullName evidence="2">Nucleic acid-binding, OB-fold protein</fullName>
    </submittedName>
</protein>
<feature type="compositionally biased region" description="Polar residues" evidence="1">
    <location>
        <begin position="252"/>
        <end position="269"/>
    </location>
</feature>
<evidence type="ECO:0000256" key="1">
    <source>
        <dbReference type="SAM" id="MobiDB-lite"/>
    </source>
</evidence>
<organism evidence="2">
    <name type="scientific">Tanacetum cinerariifolium</name>
    <name type="common">Dalmatian daisy</name>
    <name type="synonym">Chrysanthemum cinerariifolium</name>
    <dbReference type="NCBI Taxonomy" id="118510"/>
    <lineage>
        <taxon>Eukaryota</taxon>
        <taxon>Viridiplantae</taxon>
        <taxon>Streptophyta</taxon>
        <taxon>Embryophyta</taxon>
        <taxon>Tracheophyta</taxon>
        <taxon>Spermatophyta</taxon>
        <taxon>Magnoliopsida</taxon>
        <taxon>eudicotyledons</taxon>
        <taxon>Gunneridae</taxon>
        <taxon>Pentapetalae</taxon>
        <taxon>asterids</taxon>
        <taxon>campanulids</taxon>
        <taxon>Asterales</taxon>
        <taxon>Asteraceae</taxon>
        <taxon>Asteroideae</taxon>
        <taxon>Anthemideae</taxon>
        <taxon>Anthemidinae</taxon>
        <taxon>Tanacetum</taxon>
    </lineage>
</organism>
<dbReference type="AlphaFoldDB" id="A0A6L2LZ28"/>
<proteinExistence type="predicted"/>